<keyword evidence="1" id="KW-0472">Membrane</keyword>
<protein>
    <recommendedName>
        <fullName evidence="4">DUF4386 domain-containing protein</fullName>
    </recommendedName>
</protein>
<evidence type="ECO:0008006" key="4">
    <source>
        <dbReference type="Google" id="ProtNLM"/>
    </source>
</evidence>
<keyword evidence="3" id="KW-1185">Reference proteome</keyword>
<reference evidence="3" key="1">
    <citation type="submission" date="2016-11" db="EMBL/GenBank/DDBJ databases">
        <authorList>
            <person name="Varghese N."/>
            <person name="Submissions S."/>
        </authorList>
    </citation>
    <scope>NUCLEOTIDE SEQUENCE [LARGE SCALE GENOMIC DNA]</scope>
    <source>
        <strain evidence="3">DSM 100564</strain>
    </source>
</reference>
<evidence type="ECO:0000256" key="1">
    <source>
        <dbReference type="SAM" id="Phobius"/>
    </source>
</evidence>
<accession>A0A1M6IIN0</accession>
<dbReference type="AlphaFoldDB" id="A0A1M6IIN0"/>
<keyword evidence="1" id="KW-0812">Transmembrane</keyword>
<dbReference type="Proteomes" id="UP000183982">
    <property type="component" value="Unassembled WGS sequence"/>
</dbReference>
<proteinExistence type="predicted"/>
<feature type="transmembrane region" description="Helical" evidence="1">
    <location>
        <begin position="12"/>
        <end position="33"/>
    </location>
</feature>
<sequence>MSKGGAVAYLGLRVIEASLGVLAVTGLLVLLSPESAAIGLAIHKWAFLMVLIVFSVSTFVLYPFLFFYRLVPVFLSVWGFFGGMMLLLSCMLILFGWTVSGSAIDTLLSLPIWINEMVLALWLLLRGVKQQSFDHDLAVADE</sequence>
<organism evidence="2 3">
    <name type="scientific">Shimia gijangensis</name>
    <dbReference type="NCBI Taxonomy" id="1470563"/>
    <lineage>
        <taxon>Bacteria</taxon>
        <taxon>Pseudomonadati</taxon>
        <taxon>Pseudomonadota</taxon>
        <taxon>Alphaproteobacteria</taxon>
        <taxon>Rhodobacterales</taxon>
        <taxon>Roseobacteraceae</taxon>
    </lineage>
</organism>
<dbReference type="InterPro" id="IPR025495">
    <property type="entry name" value="DUF4386"/>
</dbReference>
<dbReference type="Pfam" id="PF14329">
    <property type="entry name" value="DUF4386"/>
    <property type="match status" value="1"/>
</dbReference>
<keyword evidence="1" id="KW-1133">Transmembrane helix</keyword>
<gene>
    <name evidence="2" type="ORF">SAMN05444000_107135</name>
</gene>
<feature type="transmembrane region" description="Helical" evidence="1">
    <location>
        <begin position="103"/>
        <end position="125"/>
    </location>
</feature>
<name>A0A1M6IIN0_9RHOB</name>
<dbReference type="EMBL" id="FQZQ01000007">
    <property type="protein sequence ID" value="SHJ34332.1"/>
    <property type="molecule type" value="Genomic_DNA"/>
</dbReference>
<evidence type="ECO:0000313" key="2">
    <source>
        <dbReference type="EMBL" id="SHJ34332.1"/>
    </source>
</evidence>
<feature type="transmembrane region" description="Helical" evidence="1">
    <location>
        <begin position="75"/>
        <end position="97"/>
    </location>
</feature>
<feature type="transmembrane region" description="Helical" evidence="1">
    <location>
        <begin position="45"/>
        <end position="68"/>
    </location>
</feature>
<evidence type="ECO:0000313" key="3">
    <source>
        <dbReference type="Proteomes" id="UP000183982"/>
    </source>
</evidence>